<gene>
    <name evidence="2" type="ORF">CCOS865_00338</name>
</gene>
<proteinExistence type="predicted"/>
<keyword evidence="1" id="KW-0175">Coiled coil</keyword>
<dbReference type="EMBL" id="UNOZ01000002">
    <property type="protein sequence ID" value="SYX88117.1"/>
    <property type="molecule type" value="Genomic_DNA"/>
</dbReference>
<organism evidence="2 3">
    <name type="scientific">Pseudomonas reidholzensis</name>
    <dbReference type="NCBI Taxonomy" id="1785162"/>
    <lineage>
        <taxon>Bacteria</taxon>
        <taxon>Pseudomonadati</taxon>
        <taxon>Pseudomonadota</taxon>
        <taxon>Gammaproteobacteria</taxon>
        <taxon>Pseudomonadales</taxon>
        <taxon>Pseudomonadaceae</taxon>
        <taxon>Pseudomonas</taxon>
    </lineage>
</organism>
<evidence type="ECO:0000313" key="3">
    <source>
        <dbReference type="Proteomes" id="UP000263595"/>
    </source>
</evidence>
<sequence length="301" mass="33715">MSLWDDLKKKAYDANPELAAKAAQALDKARDLAVEAGQKAAPIIKQASDKAAGYAQEKTPLLKAQALKAIDDAKVRRAQLQEQAKRDKAAREEMIRTMYDITLTPDDVNFIEEPFNHFERQLGFFVFNGEVLDSQKRNQTHLDAYHSHSTSGGYIWNGTGSGTSSSSSLQVSSHNVQEHEFWVRLEDGKEACFQLNNGEVRIRPGQHVSLMFVHNAGNKNGQMVALYNHNAGQNYIVTPAAQINRAFGLYLEEPGLFNQRTVLDTRHRLLQALEVRLGQLARYMALHGDRRGGQLIEAQQD</sequence>
<dbReference type="RefSeq" id="WP_119137317.1">
    <property type="nucleotide sequence ID" value="NZ_CBCSFL010000002.1"/>
</dbReference>
<dbReference type="OrthoDB" id="6841362at2"/>
<accession>A0A383RLZ3</accession>
<reference evidence="3" key="1">
    <citation type="submission" date="2018-08" db="EMBL/GenBank/DDBJ databases">
        <authorList>
            <person name="Blom J."/>
        </authorList>
    </citation>
    <scope>NUCLEOTIDE SEQUENCE [LARGE SCALE GENOMIC DNA]</scope>
    <source>
        <strain evidence="3">CCOS 865</strain>
    </source>
</reference>
<protein>
    <submittedName>
        <fullName evidence="2">Uncharacterized protein</fullName>
    </submittedName>
</protein>
<evidence type="ECO:0000256" key="1">
    <source>
        <dbReference type="SAM" id="Coils"/>
    </source>
</evidence>
<dbReference type="AlphaFoldDB" id="A0A383RLZ3"/>
<evidence type="ECO:0000313" key="2">
    <source>
        <dbReference type="EMBL" id="SYX88117.1"/>
    </source>
</evidence>
<dbReference type="Proteomes" id="UP000263595">
    <property type="component" value="Unassembled WGS sequence"/>
</dbReference>
<name>A0A383RLZ3_9PSED</name>
<feature type="coiled-coil region" evidence="1">
    <location>
        <begin position="63"/>
        <end position="97"/>
    </location>
</feature>
<keyword evidence="3" id="KW-1185">Reference proteome</keyword>